<dbReference type="Pfam" id="PF13966">
    <property type="entry name" value="zf-RVT"/>
    <property type="match status" value="1"/>
</dbReference>
<dbReference type="InterPro" id="IPR000571">
    <property type="entry name" value="Znf_CCCH"/>
</dbReference>
<dbReference type="Gene3D" id="4.10.1000.10">
    <property type="entry name" value="Zinc finger, CCCH-type"/>
    <property type="match status" value="2"/>
</dbReference>
<organism evidence="8">
    <name type="scientific">Aegilops tauschii</name>
    <name type="common">Tausch's goatgrass</name>
    <name type="synonym">Aegilops squarrosa</name>
    <dbReference type="NCBI Taxonomy" id="37682"/>
    <lineage>
        <taxon>Eukaryota</taxon>
        <taxon>Viridiplantae</taxon>
        <taxon>Streptophyta</taxon>
        <taxon>Embryophyta</taxon>
        <taxon>Tracheophyta</taxon>
        <taxon>Spermatophyta</taxon>
        <taxon>Magnoliopsida</taxon>
        <taxon>Liliopsida</taxon>
        <taxon>Poales</taxon>
        <taxon>Poaceae</taxon>
        <taxon>BOP clade</taxon>
        <taxon>Pooideae</taxon>
        <taxon>Triticodae</taxon>
        <taxon>Triticeae</taxon>
        <taxon>Triticinae</taxon>
        <taxon>Aegilops</taxon>
    </lineage>
</organism>
<dbReference type="InterPro" id="IPR026960">
    <property type="entry name" value="RVT-Znf"/>
</dbReference>
<dbReference type="SMART" id="SM00356">
    <property type="entry name" value="ZnF_C3H1"/>
    <property type="match status" value="5"/>
</dbReference>
<dbReference type="InterPro" id="IPR036397">
    <property type="entry name" value="RNaseH_sf"/>
</dbReference>
<reference evidence="8" key="1">
    <citation type="submission" date="2015-06" db="UniProtKB">
        <authorList>
            <consortium name="EnsemblPlants"/>
        </authorList>
    </citation>
    <scope>IDENTIFICATION</scope>
</reference>
<feature type="compositionally biased region" description="Polar residues" evidence="6">
    <location>
        <begin position="854"/>
        <end position="866"/>
    </location>
</feature>
<feature type="compositionally biased region" description="Low complexity" evidence="6">
    <location>
        <begin position="676"/>
        <end position="690"/>
    </location>
</feature>
<dbReference type="FunFam" id="4.10.1000.10:FF:000022">
    <property type="entry name" value="Zinc finger CCCH domain-containing protein 7"/>
    <property type="match status" value="1"/>
</dbReference>
<feature type="region of interest" description="Disordered" evidence="6">
    <location>
        <begin position="2256"/>
        <end position="2307"/>
    </location>
</feature>
<feature type="compositionally biased region" description="Basic residues" evidence="6">
    <location>
        <begin position="2256"/>
        <end position="2265"/>
    </location>
</feature>
<feature type="compositionally biased region" description="Basic and acidic residues" evidence="6">
    <location>
        <begin position="1791"/>
        <end position="1801"/>
    </location>
</feature>
<dbReference type="PANTHER" id="PTHR46156">
    <property type="entry name" value="CCCH ZINGC FINGER"/>
    <property type="match status" value="1"/>
</dbReference>
<evidence type="ECO:0000256" key="1">
    <source>
        <dbReference type="ARBA" id="ARBA00022723"/>
    </source>
</evidence>
<feature type="region of interest" description="Disordered" evidence="6">
    <location>
        <begin position="1548"/>
        <end position="1573"/>
    </location>
</feature>
<feature type="compositionally biased region" description="Basic and acidic residues" evidence="6">
    <location>
        <begin position="478"/>
        <end position="500"/>
    </location>
</feature>
<feature type="region of interest" description="Disordered" evidence="6">
    <location>
        <begin position="844"/>
        <end position="940"/>
    </location>
</feature>
<feature type="region of interest" description="Disordered" evidence="6">
    <location>
        <begin position="1745"/>
        <end position="1859"/>
    </location>
</feature>
<evidence type="ECO:0000256" key="5">
    <source>
        <dbReference type="ARBA" id="ARBA00023125"/>
    </source>
</evidence>
<sequence>MCIPKKNGGLRFRDLHSFNLALLAKQCWRLLQNPDSLCARVLSAKYYPDGKILNAGPKKGSSFTWQSIVSGIQTFKRGHIWRVGTGSHIDIWDDPWIPTSENRKVITPRGQAMVDKVEDLIDPISGQWDEDILRSVLSPVDVHRILQIPLRVEVMDNFVAWQHTRSGTFSVRSAYHVEFDHQFGHNWNQRGGPGGFQDCDSWRKVWELSLPGKIKHFVWKVLRGVLPCLGTLAGRHVPANPQCPSCRIGYEDSQHCLLTCKRALDVWSNLGLREDIQRAVMEDRSGAITMDILMRRHELVGEFPMAELVAVASWELPEQFCRDDQGEFIGAASWFVSHVQSAETSEIVAIRNGLYLAAKLGCNSVIVESDSLNAIEAYNQDDYLDPDAAVVAEGKTIGEDLAKFDVAHCFREANGVADSIAKHSLCNSSTEYWEGPIPDFMSHFIVHDLAIIREIKQNEQPPWEDPEERRRRFAPAHQEPEEDRRRYAPAHQEPEDDRRRYTPAHQETGEDRRRYAPAHQEPEDDRRRYTSPHQLRLSPPPSPRKKQRCALHDRVDIESTSSSGPPPSRHQRQQPHASYAAVDSFADRAPAHPGYSHESFSTHSDSKGSRKIQMVSQTSTLSGERGSPRSPRATIVAHPRRTPQKEPAPRRLSVWQRIEEGPAAATRPPPPPPPKALHISPAKSSTAGSASKGLASVISVDCKAKSAGSNEGDSTKVIQKDAGKNVRKVLSSVLVKPSPESKEKEGDVEKLPGKHVQENVSGSPSESLGLAGRPVAGVKKVKKIVIKKIVRRIVGKDKQISSEIVSEKRDNIDAIANASEKEEGEIITSSLEKDTVSEHNMVSTSGTAGAGNGVNVQKGENSNSINPRKRKATSAIESKKILDSTNRSGSKHLGKEENRSSMGRGDIIAASAIKSTEALATRRSEHPGKGDRSSMDSGVRSATLVSTYDNYQEEGEIMSLSGETSAAVASNPLRISHRRTESSMKESKAPKNVSKKNTVCTNGVTVNHDTAEISGGEDARREDNDILINTSEEDVRRVSSTPELTICKRKGAQKGEGMILTGLGENSIGNVSVAHHVKVSNTRELDVNEDTRTKESQIPIELCQTNTSKTIHLLEAPNTSETTMSKFVMGSTERHATTTCNSGSTPEFNLAGGFGNSHKEDLLNDGTAFNETDAPMEVEGRDFFNLSCSRNVESMNVPPLDADLMEDLTRGIVLNNGIERGATAQVAELINLHRGHLPPEIDFPLAHSRESSSVSGNSEQSVPTTLTLGSNFYFSNNIESERQLKENNELLEGQKGLDVSTVTEFDSLVKQKGVADDDSVGVGSQNWLTLPPAVNSIAMSEQFVTNDATVRKDRIGLDQSVDNDTSVSQDHDTAQGLEQCGSVDAFSSQVNSIRLSVSGSDMPQSDSLTPEISGNVEKHGEIILSGLHSISSINVVDQHDHQMVDISVGNPTEPAIIPAVESIDVMDAELVSPQVSVELDNTYDSNKGISGDVEKHVEVVLSGLHSISSINVVDQHDHQMVDNPVGNPIEPAIPAVESTDVMDTTLSPQVSVEPDNNTYNSNTEGSVVNSSTKRDLLSSWIESVVSEAKKDHQPCKSTLPSISLPVLAPKEDSRRAGLDSVGNPVGKSPQMNCTSSMPPKVAPKQANLPSSSREPPRVSSNPRHKTWYRGDLTSSTSLPSSQPSGLPPKQPPRRNDKTQNSYIRKGNALIRNPATGKLSHSSSLDTQNKLNKPVIRRSMNFVRKVDSNDSAARSNFTVERPKTPPLPLHAKSINSTTNLPEQLSKTLPKQHVPETEKEDSAKQLNSGVDTPSIRSAQTPEPSDASKVVYVRPKSNQLVAAQRQHPDDPTKSSTDKVLSLQPPTASDLYFKKRKNQIVLSSSSSDGQNTKEIATAESLNSGENNVQVASSNNSINGLKERPHKALRTNNMGTSSHVWTLSGQQPQRKGSVGTSYAKAFPRILPWKRKIYYKNFRSSHTQNVSSLRIVRKLLQTKKRDMIYTVSTNGFSIRKSGVLSVGGSSLKWSRSLEKRSQKVNEEATLAVADVEKKRGEKRKRQYLHYTGRNDQYSLSVAGNQLRNNNQASSDLRRYVRVSKGNQLVRNPKKVTRMLANEKVRWSLHTVRSRLAKKRQYCQFFTRFGECKKPKGECRYIHDPAKVTICTKFLKGLCSDTSCKLTHKVLPERMQDCSYFLKGLCTNTACPYRHVKVNSKAPACEDFLKGYCADGDECRKKHSYACPVFEATGECPQQSTCKLHHPTKKTIKSKRSRPDTPQNSSWGRYFDTSIRHDSETSKVSSGQDDRQKQQHDIFSGGDFTDFITLDIDGEEGASALDSIQSVDVPDSIQSVDGPGSIPGVDAPDSIQLMELDSGELGREADDLDALIKPLRIMRTARV</sequence>
<name>M8AHN8_AEGTA</name>
<feature type="compositionally biased region" description="Polar residues" evidence="6">
    <location>
        <begin position="1748"/>
        <end position="1757"/>
    </location>
</feature>
<dbReference type="InterPro" id="IPR002156">
    <property type="entry name" value="RNaseH_domain"/>
</dbReference>
<keyword evidence="3" id="KW-0863">Zinc-finger</keyword>
<evidence type="ECO:0000256" key="4">
    <source>
        <dbReference type="ARBA" id="ARBA00022833"/>
    </source>
</evidence>
<dbReference type="PANTHER" id="PTHR46156:SF1">
    <property type="entry name" value="ZINC FINGER CCCH DOMAIN-CONTAINING PROTEIN 3"/>
    <property type="match status" value="1"/>
</dbReference>
<feature type="compositionally biased region" description="Basic and acidic residues" evidence="6">
    <location>
        <begin position="920"/>
        <end position="934"/>
    </location>
</feature>
<evidence type="ECO:0000256" key="2">
    <source>
        <dbReference type="ARBA" id="ARBA00022737"/>
    </source>
</evidence>
<dbReference type="GO" id="GO:0003677">
    <property type="term" value="F:DNA binding"/>
    <property type="evidence" value="ECO:0007669"/>
    <property type="project" value="UniProtKB-KW"/>
</dbReference>
<dbReference type="GO" id="GO:0004523">
    <property type="term" value="F:RNA-DNA hybrid ribonuclease activity"/>
    <property type="evidence" value="ECO:0007669"/>
    <property type="project" value="InterPro"/>
</dbReference>
<feature type="compositionally biased region" description="Polar residues" evidence="6">
    <location>
        <begin position="1718"/>
        <end position="1730"/>
    </location>
</feature>
<feature type="compositionally biased region" description="Polar residues" evidence="6">
    <location>
        <begin position="1772"/>
        <end position="1787"/>
    </location>
</feature>
<evidence type="ECO:0000256" key="3">
    <source>
        <dbReference type="ARBA" id="ARBA00022771"/>
    </source>
</evidence>
<dbReference type="EnsemblPlants" id="EMT03991">
    <property type="protein sequence ID" value="EMT03991"/>
    <property type="gene ID" value="F775_04738"/>
</dbReference>
<feature type="domain" description="C3H1-type" evidence="7">
    <location>
        <begin position="2208"/>
        <end position="2235"/>
    </location>
</feature>
<dbReference type="CDD" id="cd06222">
    <property type="entry name" value="RNase_H_like"/>
    <property type="match status" value="1"/>
</dbReference>
<accession>M8AHN8</accession>
<keyword evidence="5" id="KW-0238">DNA-binding</keyword>
<feature type="compositionally biased region" description="Basic and acidic residues" evidence="6">
    <location>
        <begin position="507"/>
        <end position="528"/>
    </location>
</feature>
<feature type="region of interest" description="Disordered" evidence="6">
    <location>
        <begin position="457"/>
        <end position="690"/>
    </location>
</feature>
<feature type="domain" description="C3H1-type" evidence="7">
    <location>
        <begin position="2181"/>
        <end position="2207"/>
    </location>
</feature>
<feature type="region of interest" description="Disordered" evidence="6">
    <location>
        <begin position="1606"/>
        <end position="1730"/>
    </location>
</feature>
<dbReference type="FunFam" id="4.10.1000.10:FF:000008">
    <property type="entry name" value="zinc finger CCCH domain-containing protein 3"/>
    <property type="match status" value="1"/>
</dbReference>
<evidence type="ECO:0000259" key="7">
    <source>
        <dbReference type="PROSITE" id="PS50103"/>
    </source>
</evidence>
<feature type="domain" description="C3H1-type" evidence="7">
    <location>
        <begin position="2126"/>
        <end position="2155"/>
    </location>
</feature>
<keyword evidence="2" id="KW-0677">Repeat</keyword>
<keyword evidence="4" id="KW-0862">Zinc</keyword>
<dbReference type="GO" id="GO:0005634">
    <property type="term" value="C:nucleus"/>
    <property type="evidence" value="ECO:0007669"/>
    <property type="project" value="UniProtKB-ARBA"/>
</dbReference>
<feature type="compositionally biased region" description="Low complexity" evidence="6">
    <location>
        <begin position="1673"/>
        <end position="1684"/>
    </location>
</feature>
<feature type="compositionally biased region" description="Polar residues" evidence="6">
    <location>
        <begin position="1548"/>
        <end position="1571"/>
    </location>
</feature>
<dbReference type="InterPro" id="IPR044730">
    <property type="entry name" value="RNase_H-like_dom_plant"/>
</dbReference>
<evidence type="ECO:0000256" key="6">
    <source>
        <dbReference type="SAM" id="MobiDB-lite"/>
    </source>
</evidence>
<feature type="compositionally biased region" description="Polar residues" evidence="6">
    <location>
        <begin position="1802"/>
        <end position="1820"/>
    </location>
</feature>
<dbReference type="GO" id="GO:0008270">
    <property type="term" value="F:zinc ion binding"/>
    <property type="evidence" value="ECO:0007669"/>
    <property type="project" value="UniProtKB-KW"/>
</dbReference>
<evidence type="ECO:0000313" key="8">
    <source>
        <dbReference type="EnsemblPlants" id="EMT03991"/>
    </source>
</evidence>
<feature type="compositionally biased region" description="Low complexity" evidence="6">
    <location>
        <begin position="1649"/>
        <end position="1661"/>
    </location>
</feature>
<dbReference type="Gene3D" id="3.30.420.10">
    <property type="entry name" value="Ribonuclease H-like superfamily/Ribonuclease H"/>
    <property type="match status" value="1"/>
</dbReference>
<proteinExistence type="predicted"/>
<dbReference type="Pfam" id="PF13456">
    <property type="entry name" value="RVT_3"/>
    <property type="match status" value="1"/>
</dbReference>
<feature type="compositionally biased region" description="Basic and acidic residues" evidence="6">
    <location>
        <begin position="1843"/>
        <end position="1853"/>
    </location>
</feature>
<protein>
    <submittedName>
        <fullName evidence="8">Zinc finger CCCH domain-containing protein 7</fullName>
    </submittedName>
</protein>
<dbReference type="PROSITE" id="PS50103">
    <property type="entry name" value="ZF_C3H1"/>
    <property type="match status" value="3"/>
</dbReference>
<keyword evidence="1" id="KW-0479">Metal-binding</keyword>